<dbReference type="EMBL" id="WFLN01000005">
    <property type="protein sequence ID" value="KAB8032174.1"/>
    <property type="molecule type" value="Genomic_DNA"/>
</dbReference>
<evidence type="ECO:0000313" key="2">
    <source>
        <dbReference type="Proteomes" id="UP000442694"/>
    </source>
</evidence>
<comment type="caution">
    <text evidence="1">The sequence shown here is derived from an EMBL/GenBank/DDBJ whole genome shotgun (WGS) entry which is preliminary data.</text>
</comment>
<evidence type="ECO:0000313" key="1">
    <source>
        <dbReference type="EMBL" id="KAB8032174.1"/>
    </source>
</evidence>
<accession>A0A833JE59</accession>
<sequence>MSKYKYYLFCFYIKSSFAFPVKDDFPHWIVNGSDELNAIVFNANQFLSSNGILEFNSYFVKLVNAKNKNSRVNFKKMSGCSFSNGENIPDSNIFLLVNSKEYLEYQYLSVTDFNYGDNGAEISVRIKGLSNNHYGTFSCRVNASLIYIE</sequence>
<name>A0A833JE59_9BACT</name>
<dbReference type="RefSeq" id="WP_152212411.1">
    <property type="nucleotide sequence ID" value="NZ_WFLN01000005.1"/>
</dbReference>
<dbReference type="AlphaFoldDB" id="A0A833JE59"/>
<keyword evidence="2" id="KW-1185">Reference proteome</keyword>
<proteinExistence type="predicted"/>
<organism evidence="1 2">
    <name type="scientific">Fluviispira multicolorata</name>
    <dbReference type="NCBI Taxonomy" id="2654512"/>
    <lineage>
        <taxon>Bacteria</taxon>
        <taxon>Pseudomonadati</taxon>
        <taxon>Bdellovibrionota</taxon>
        <taxon>Oligoflexia</taxon>
        <taxon>Silvanigrellales</taxon>
        <taxon>Silvanigrellaceae</taxon>
        <taxon>Fluviispira</taxon>
    </lineage>
</organism>
<gene>
    <name evidence="1" type="ORF">GCL57_05885</name>
</gene>
<protein>
    <submittedName>
        <fullName evidence="1">Uncharacterized protein</fullName>
    </submittedName>
</protein>
<dbReference type="Proteomes" id="UP000442694">
    <property type="component" value="Unassembled WGS sequence"/>
</dbReference>
<reference evidence="1 2" key="1">
    <citation type="submission" date="2019-10" db="EMBL/GenBank/DDBJ databases">
        <title>New genus of Silvanigrellaceae.</title>
        <authorList>
            <person name="Pitt A."/>
            <person name="Hahn M.W."/>
        </authorList>
    </citation>
    <scope>NUCLEOTIDE SEQUENCE [LARGE SCALE GENOMIC DNA]</scope>
    <source>
        <strain evidence="1 2">33A1-SZDP</strain>
    </source>
</reference>